<dbReference type="AlphaFoldDB" id="A0A4C1UXG8"/>
<organism evidence="1 2">
    <name type="scientific">Eumeta variegata</name>
    <name type="common">Bagworm moth</name>
    <name type="synonym">Eumeta japonica</name>
    <dbReference type="NCBI Taxonomy" id="151549"/>
    <lineage>
        <taxon>Eukaryota</taxon>
        <taxon>Metazoa</taxon>
        <taxon>Ecdysozoa</taxon>
        <taxon>Arthropoda</taxon>
        <taxon>Hexapoda</taxon>
        <taxon>Insecta</taxon>
        <taxon>Pterygota</taxon>
        <taxon>Neoptera</taxon>
        <taxon>Endopterygota</taxon>
        <taxon>Lepidoptera</taxon>
        <taxon>Glossata</taxon>
        <taxon>Ditrysia</taxon>
        <taxon>Tineoidea</taxon>
        <taxon>Psychidae</taxon>
        <taxon>Oiketicinae</taxon>
        <taxon>Eumeta</taxon>
    </lineage>
</organism>
<dbReference type="Proteomes" id="UP000299102">
    <property type="component" value="Unassembled WGS sequence"/>
</dbReference>
<accession>A0A4C1UXG8</accession>
<sequence>MDLRSRNFLNKLSNDIPHHGIVEKKIHPQYTYRKRTIKFFLEYFSDKNKLEELALRQDRQAVSSLGTEPLGLDLVHVKNRHQWCIITTADLELKLGNAARPARSRTPNSRKIKGTLAGRNSAFKNIHTANSSQTRKPDYRSR</sequence>
<gene>
    <name evidence="1" type="ORF">EVAR_21583_1</name>
</gene>
<comment type="caution">
    <text evidence="1">The sequence shown here is derived from an EMBL/GenBank/DDBJ whole genome shotgun (WGS) entry which is preliminary data.</text>
</comment>
<dbReference type="EMBL" id="BGZK01000242">
    <property type="protein sequence ID" value="GBP31145.1"/>
    <property type="molecule type" value="Genomic_DNA"/>
</dbReference>
<reference evidence="1 2" key="1">
    <citation type="journal article" date="2019" name="Commun. Biol.">
        <title>The bagworm genome reveals a unique fibroin gene that provides high tensile strength.</title>
        <authorList>
            <person name="Kono N."/>
            <person name="Nakamura H."/>
            <person name="Ohtoshi R."/>
            <person name="Tomita M."/>
            <person name="Numata K."/>
            <person name="Arakawa K."/>
        </authorList>
    </citation>
    <scope>NUCLEOTIDE SEQUENCE [LARGE SCALE GENOMIC DNA]</scope>
</reference>
<keyword evidence="2" id="KW-1185">Reference proteome</keyword>
<evidence type="ECO:0000313" key="1">
    <source>
        <dbReference type="EMBL" id="GBP31145.1"/>
    </source>
</evidence>
<name>A0A4C1UXG8_EUMVA</name>
<protein>
    <submittedName>
        <fullName evidence="1">Uncharacterized protein</fullName>
    </submittedName>
</protein>
<proteinExistence type="predicted"/>
<evidence type="ECO:0000313" key="2">
    <source>
        <dbReference type="Proteomes" id="UP000299102"/>
    </source>
</evidence>